<protein>
    <submittedName>
        <fullName evidence="2">Uncharacterized protein</fullName>
    </submittedName>
</protein>
<organism evidence="2 3">
    <name type="scientific">Cymbomonas tetramitiformis</name>
    <dbReference type="NCBI Taxonomy" id="36881"/>
    <lineage>
        <taxon>Eukaryota</taxon>
        <taxon>Viridiplantae</taxon>
        <taxon>Chlorophyta</taxon>
        <taxon>Pyramimonadophyceae</taxon>
        <taxon>Pyramimonadales</taxon>
        <taxon>Pyramimonadaceae</taxon>
        <taxon>Cymbomonas</taxon>
    </lineage>
</organism>
<sequence length="116" mass="12692">MVTTLTALTDRITGPTGTVPQARAAEAGGQNHHQAQPATGGATDKPNPPDSPYRGIPYQGREREYTIPKRQKKAEGGPAKKKKKSATEEEFHSPQLTIVTRQACKTKRQHDLDAEY</sequence>
<accession>A0AAE0KZJ2</accession>
<dbReference type="EMBL" id="LGRX02012966">
    <property type="protein sequence ID" value="KAK3266583.1"/>
    <property type="molecule type" value="Genomic_DNA"/>
</dbReference>
<gene>
    <name evidence="2" type="ORF">CYMTET_24803</name>
</gene>
<proteinExistence type="predicted"/>
<comment type="caution">
    <text evidence="2">The sequence shown here is derived from an EMBL/GenBank/DDBJ whole genome shotgun (WGS) entry which is preliminary data.</text>
</comment>
<evidence type="ECO:0000256" key="1">
    <source>
        <dbReference type="SAM" id="MobiDB-lite"/>
    </source>
</evidence>
<evidence type="ECO:0000313" key="3">
    <source>
        <dbReference type="Proteomes" id="UP001190700"/>
    </source>
</evidence>
<reference evidence="2 3" key="1">
    <citation type="journal article" date="2015" name="Genome Biol. Evol.">
        <title>Comparative Genomics of a Bacterivorous Green Alga Reveals Evolutionary Causalities and Consequences of Phago-Mixotrophic Mode of Nutrition.</title>
        <authorList>
            <person name="Burns J.A."/>
            <person name="Paasch A."/>
            <person name="Narechania A."/>
            <person name="Kim E."/>
        </authorList>
    </citation>
    <scope>NUCLEOTIDE SEQUENCE [LARGE SCALE GENOMIC DNA]</scope>
    <source>
        <strain evidence="2 3">PLY_AMNH</strain>
    </source>
</reference>
<name>A0AAE0KZJ2_9CHLO</name>
<keyword evidence="3" id="KW-1185">Reference proteome</keyword>
<dbReference type="AlphaFoldDB" id="A0AAE0KZJ2"/>
<feature type="region of interest" description="Disordered" evidence="1">
    <location>
        <begin position="1"/>
        <end position="116"/>
    </location>
</feature>
<dbReference type="Proteomes" id="UP001190700">
    <property type="component" value="Unassembled WGS sequence"/>
</dbReference>
<evidence type="ECO:0000313" key="2">
    <source>
        <dbReference type="EMBL" id="KAK3266583.1"/>
    </source>
</evidence>